<keyword evidence="1" id="KW-0812">Transmembrane</keyword>
<dbReference type="KEGG" id="bse:Bsel_0308"/>
<feature type="transmembrane region" description="Helical" evidence="1">
    <location>
        <begin position="6"/>
        <end position="25"/>
    </location>
</feature>
<protein>
    <submittedName>
        <fullName evidence="2">Uncharacterized protein</fullName>
    </submittedName>
</protein>
<dbReference type="AlphaFoldDB" id="D6XWK6"/>
<gene>
    <name evidence="2" type="ordered locus">Bsel_0308</name>
</gene>
<proteinExistence type="predicted"/>
<reference evidence="2" key="1">
    <citation type="submission" date="2009-10" db="EMBL/GenBank/DDBJ databases">
        <title>Complete sequence of Bacillus selenitireducens MLS10.</title>
        <authorList>
            <consortium name="US DOE Joint Genome Institute"/>
            <person name="Lucas S."/>
            <person name="Copeland A."/>
            <person name="Lapidus A."/>
            <person name="Glavina del Rio T."/>
            <person name="Dalin E."/>
            <person name="Tice H."/>
            <person name="Bruce D."/>
            <person name="Goodwin L."/>
            <person name="Pitluck S."/>
            <person name="Sims D."/>
            <person name="Brettin T."/>
            <person name="Detter J.C."/>
            <person name="Han C."/>
            <person name="Larimer F."/>
            <person name="Land M."/>
            <person name="Hauser L."/>
            <person name="Kyrpides N."/>
            <person name="Ovchinnikova G."/>
            <person name="Stolz J."/>
        </authorList>
    </citation>
    <scope>NUCLEOTIDE SEQUENCE [LARGE SCALE GENOMIC DNA]</scope>
    <source>
        <strain evidence="2">MLS10</strain>
    </source>
</reference>
<keyword evidence="1" id="KW-0472">Membrane</keyword>
<keyword evidence="3" id="KW-1185">Reference proteome</keyword>
<evidence type="ECO:0000313" key="3">
    <source>
        <dbReference type="Proteomes" id="UP000000271"/>
    </source>
</evidence>
<dbReference type="Proteomes" id="UP000000271">
    <property type="component" value="Chromosome"/>
</dbReference>
<organism evidence="2 3">
    <name type="scientific">Bacillus selenitireducens (strain ATCC 700615 / DSM 15326 / MLS10)</name>
    <dbReference type="NCBI Taxonomy" id="439292"/>
    <lineage>
        <taxon>Bacteria</taxon>
        <taxon>Bacillati</taxon>
        <taxon>Bacillota</taxon>
        <taxon>Bacilli</taxon>
        <taxon>Bacillales</taxon>
        <taxon>Bacillaceae</taxon>
        <taxon>Salisediminibacterium</taxon>
    </lineage>
</organism>
<name>D6XWK6_BACIE</name>
<evidence type="ECO:0000256" key="1">
    <source>
        <dbReference type="SAM" id="Phobius"/>
    </source>
</evidence>
<feature type="transmembrane region" description="Helical" evidence="1">
    <location>
        <begin position="46"/>
        <end position="66"/>
    </location>
</feature>
<dbReference type="HOGENOM" id="CLU_2353975_0_0_9"/>
<keyword evidence="1" id="KW-1133">Transmembrane helix</keyword>
<accession>D6XWK6</accession>
<dbReference type="EMBL" id="CP001791">
    <property type="protein sequence ID" value="ADH97848.1"/>
    <property type="molecule type" value="Genomic_DNA"/>
</dbReference>
<feature type="transmembrane region" description="Helical" evidence="1">
    <location>
        <begin position="72"/>
        <end position="90"/>
    </location>
</feature>
<evidence type="ECO:0000313" key="2">
    <source>
        <dbReference type="EMBL" id="ADH97848.1"/>
    </source>
</evidence>
<dbReference type="RefSeq" id="WP_013171277.1">
    <property type="nucleotide sequence ID" value="NC_014219.1"/>
</dbReference>
<dbReference type="STRING" id="439292.Bsel_0308"/>
<sequence length="96" mass="10746">MPESLFSDIIAPLLLLLIVLAPVLTSRRRAPMETALQTRNLFASRWFGYPLIALLPIGFFATSQIIWTITLAFTAAFGVSLAAHAFRMVFTKRTFD</sequence>